<dbReference type="AlphaFoldDB" id="A0A922L1C2"/>
<evidence type="ECO:0000313" key="3">
    <source>
        <dbReference type="Proteomes" id="UP000790347"/>
    </source>
</evidence>
<gene>
    <name evidence="2" type="ORF">DERF_009857</name>
</gene>
<evidence type="ECO:0000256" key="1">
    <source>
        <dbReference type="SAM" id="Phobius"/>
    </source>
</evidence>
<dbReference type="Proteomes" id="UP000790347">
    <property type="component" value="Unassembled WGS sequence"/>
</dbReference>
<dbReference type="EMBL" id="ASGP02000004">
    <property type="protein sequence ID" value="KAH9511389.1"/>
    <property type="molecule type" value="Genomic_DNA"/>
</dbReference>
<reference evidence="2" key="2">
    <citation type="journal article" date="2022" name="Res Sq">
        <title>Comparative Genomics Reveals Insights into the Divergent Evolution of Astigmatic Mites and Household Pest Adaptations.</title>
        <authorList>
            <person name="Xiong Q."/>
            <person name="Wan A.T.-Y."/>
            <person name="Liu X.-Y."/>
            <person name="Fung C.S.-H."/>
            <person name="Xiao X."/>
            <person name="Malainual N."/>
            <person name="Hou J."/>
            <person name="Wang L."/>
            <person name="Wang M."/>
            <person name="Yang K."/>
            <person name="Cui Y."/>
            <person name="Leung E."/>
            <person name="Nong W."/>
            <person name="Shin S.-K."/>
            <person name="Au S."/>
            <person name="Jeong K.Y."/>
            <person name="Chew F.T."/>
            <person name="Hui J."/>
            <person name="Leung T.F."/>
            <person name="Tungtrongchitr A."/>
            <person name="Zhong N."/>
            <person name="Liu Z."/>
            <person name="Tsui S."/>
        </authorList>
    </citation>
    <scope>NUCLEOTIDE SEQUENCE</scope>
    <source>
        <strain evidence="2">Derf</strain>
        <tissue evidence="2">Whole organism</tissue>
    </source>
</reference>
<evidence type="ECO:0000313" key="2">
    <source>
        <dbReference type="EMBL" id="KAH9511389.1"/>
    </source>
</evidence>
<name>A0A922L1C2_DERFA</name>
<protein>
    <submittedName>
        <fullName evidence="2">Uncharacterized protein</fullName>
    </submittedName>
</protein>
<proteinExistence type="predicted"/>
<keyword evidence="1" id="KW-1133">Transmembrane helix</keyword>
<keyword evidence="3" id="KW-1185">Reference proteome</keyword>
<feature type="non-terminal residue" evidence="2">
    <location>
        <position position="1"/>
    </location>
</feature>
<keyword evidence="1" id="KW-0472">Membrane</keyword>
<reference evidence="2" key="1">
    <citation type="submission" date="2013-05" db="EMBL/GenBank/DDBJ databases">
        <authorList>
            <person name="Yim A.K.Y."/>
            <person name="Chan T.F."/>
            <person name="Ji K.M."/>
            <person name="Liu X.Y."/>
            <person name="Zhou J.W."/>
            <person name="Li R.Q."/>
            <person name="Yang K.Y."/>
            <person name="Li J."/>
            <person name="Li M."/>
            <person name="Law P.T.W."/>
            <person name="Wu Y.L."/>
            <person name="Cai Z.L."/>
            <person name="Qin H."/>
            <person name="Bao Y."/>
            <person name="Leung R.K.K."/>
            <person name="Ng P.K.S."/>
            <person name="Zou J."/>
            <person name="Zhong X.J."/>
            <person name="Ran P.X."/>
            <person name="Zhong N.S."/>
            <person name="Liu Z.G."/>
            <person name="Tsui S.K.W."/>
        </authorList>
    </citation>
    <scope>NUCLEOTIDE SEQUENCE</scope>
    <source>
        <strain evidence="2">Derf</strain>
        <tissue evidence="2">Whole organism</tissue>
    </source>
</reference>
<organism evidence="2 3">
    <name type="scientific">Dermatophagoides farinae</name>
    <name type="common">American house dust mite</name>
    <dbReference type="NCBI Taxonomy" id="6954"/>
    <lineage>
        <taxon>Eukaryota</taxon>
        <taxon>Metazoa</taxon>
        <taxon>Ecdysozoa</taxon>
        <taxon>Arthropoda</taxon>
        <taxon>Chelicerata</taxon>
        <taxon>Arachnida</taxon>
        <taxon>Acari</taxon>
        <taxon>Acariformes</taxon>
        <taxon>Sarcoptiformes</taxon>
        <taxon>Astigmata</taxon>
        <taxon>Psoroptidia</taxon>
        <taxon>Analgoidea</taxon>
        <taxon>Pyroglyphidae</taxon>
        <taxon>Dermatophagoidinae</taxon>
        <taxon>Dermatophagoides</taxon>
    </lineage>
</organism>
<accession>A0A922L1C2</accession>
<feature type="transmembrane region" description="Helical" evidence="1">
    <location>
        <begin position="26"/>
        <end position="45"/>
    </location>
</feature>
<sequence>MDNSPGWARIPLRCASYDEPTVYWPWTRRVGISFLFVGFILHLYPVISFQKIISNCIAFIMLFFTQVGPAAVDSWF</sequence>
<keyword evidence="1" id="KW-0812">Transmembrane</keyword>
<feature type="transmembrane region" description="Helical" evidence="1">
    <location>
        <begin position="52"/>
        <end position="72"/>
    </location>
</feature>
<comment type="caution">
    <text evidence="2">The sequence shown here is derived from an EMBL/GenBank/DDBJ whole genome shotgun (WGS) entry which is preliminary data.</text>
</comment>